<accession>X1RSK6</accession>
<protein>
    <recommendedName>
        <fullName evidence="2">DUF4872 domain-containing protein</fullName>
    </recommendedName>
</protein>
<sequence>WEYIKNAIDEGIPCYGWELDIPEFYVIYGYDDDKGYYFSGPLCDSGKGPKPWKEVGDTKIGVLEMYSVKPGEAADDTKTVKNAFEFALEHSKSPEKWIFPKYKAGLDGFDVWKKTLEAGDADGLGMAFNSAVWSECRNYAVLFLKEAKSRMNESLSPLFDEALNHYEVVAQNLKNVAEAFPLIERKPEHIKDKTRISTAVEYLTTARSAEASGLEVLEKMIKQL</sequence>
<dbReference type="AlphaFoldDB" id="X1RSK6"/>
<gene>
    <name evidence="1" type="ORF">S12H4_14673</name>
</gene>
<proteinExistence type="predicted"/>
<evidence type="ECO:0008006" key="2">
    <source>
        <dbReference type="Google" id="ProtNLM"/>
    </source>
</evidence>
<name>X1RSK6_9ZZZZ</name>
<dbReference type="EMBL" id="BARW01007010">
    <property type="protein sequence ID" value="GAI83638.1"/>
    <property type="molecule type" value="Genomic_DNA"/>
</dbReference>
<feature type="non-terminal residue" evidence="1">
    <location>
        <position position="1"/>
    </location>
</feature>
<organism evidence="1">
    <name type="scientific">marine sediment metagenome</name>
    <dbReference type="NCBI Taxonomy" id="412755"/>
    <lineage>
        <taxon>unclassified sequences</taxon>
        <taxon>metagenomes</taxon>
        <taxon>ecological metagenomes</taxon>
    </lineage>
</organism>
<evidence type="ECO:0000313" key="1">
    <source>
        <dbReference type="EMBL" id="GAI83638.1"/>
    </source>
</evidence>
<reference evidence="1" key="1">
    <citation type="journal article" date="2014" name="Front. Microbiol.">
        <title>High frequency of phylogenetically diverse reductive dehalogenase-homologous genes in deep subseafloor sedimentary metagenomes.</title>
        <authorList>
            <person name="Kawai M."/>
            <person name="Futagami T."/>
            <person name="Toyoda A."/>
            <person name="Takaki Y."/>
            <person name="Nishi S."/>
            <person name="Hori S."/>
            <person name="Arai W."/>
            <person name="Tsubouchi T."/>
            <person name="Morono Y."/>
            <person name="Uchiyama I."/>
            <person name="Ito T."/>
            <person name="Fujiyama A."/>
            <person name="Inagaki F."/>
            <person name="Takami H."/>
        </authorList>
    </citation>
    <scope>NUCLEOTIDE SEQUENCE</scope>
    <source>
        <strain evidence="1">Expedition CK06-06</strain>
    </source>
</reference>
<comment type="caution">
    <text evidence="1">The sequence shown here is derived from an EMBL/GenBank/DDBJ whole genome shotgun (WGS) entry which is preliminary data.</text>
</comment>